<dbReference type="Pfam" id="PF00545">
    <property type="entry name" value="Ribonuclease"/>
    <property type="match status" value="1"/>
</dbReference>
<dbReference type="InterPro" id="IPR016191">
    <property type="entry name" value="Ribonuclease/ribotoxin"/>
</dbReference>
<evidence type="ECO:0000313" key="3">
    <source>
        <dbReference type="EMBL" id="MFC5523298.1"/>
    </source>
</evidence>
<dbReference type="Gene3D" id="3.10.450.30">
    <property type="entry name" value="Microbial ribonucleases"/>
    <property type="match status" value="1"/>
</dbReference>
<dbReference type="RefSeq" id="WP_068833974.1">
    <property type="nucleotide sequence ID" value="NZ_JBHSMX010000064.1"/>
</dbReference>
<reference evidence="4" key="1">
    <citation type="journal article" date="2019" name="Int. J. Syst. Evol. Microbiol.">
        <title>The Global Catalogue of Microorganisms (GCM) 10K type strain sequencing project: providing services to taxonomists for standard genome sequencing and annotation.</title>
        <authorList>
            <consortium name="The Broad Institute Genomics Platform"/>
            <consortium name="The Broad Institute Genome Sequencing Center for Infectious Disease"/>
            <person name="Wu L."/>
            <person name="Ma J."/>
        </authorList>
    </citation>
    <scope>NUCLEOTIDE SEQUENCE [LARGE SCALE GENOMIC DNA]</scope>
    <source>
        <strain evidence="4">CGMCC 4.7277</strain>
    </source>
</reference>
<gene>
    <name evidence="3" type="ORF">ACFPP7_20630</name>
</gene>
<dbReference type="SUPFAM" id="SSF53933">
    <property type="entry name" value="Microbial ribonucleases"/>
    <property type="match status" value="1"/>
</dbReference>
<keyword evidence="2" id="KW-0378">Hydrolase</keyword>
<keyword evidence="1" id="KW-0540">Nuclease</keyword>
<protein>
    <submittedName>
        <fullName evidence="3">Ribonuclease domain-containing protein</fullName>
    </submittedName>
</protein>
<dbReference type="Proteomes" id="UP001596084">
    <property type="component" value="Unassembled WGS sequence"/>
</dbReference>
<keyword evidence="4" id="KW-1185">Reference proteome</keyword>
<dbReference type="InterPro" id="IPR000026">
    <property type="entry name" value="N1-like"/>
</dbReference>
<evidence type="ECO:0000256" key="2">
    <source>
        <dbReference type="ARBA" id="ARBA00022801"/>
    </source>
</evidence>
<sequence>MSCNRWGAWRAAGAALLLVLSTSLFGLSPSVGYAKGPAYQAPLDTVAVAQLPPQGRDMMTLIYQGGPFRHDKDGVVFGNRERILPAKNRGYYREYTVRTPNERSRGARRIVCGGLKPAAPDACYYTDDHYASFRRIVQ</sequence>
<dbReference type="EMBL" id="JBHSMX010000064">
    <property type="protein sequence ID" value="MFC5523298.1"/>
    <property type="molecule type" value="Genomic_DNA"/>
</dbReference>
<name>A0ABW0QFC9_9BURK</name>
<comment type="caution">
    <text evidence="3">The sequence shown here is derived from an EMBL/GenBank/DDBJ whole genome shotgun (WGS) entry which is preliminary data.</text>
</comment>
<proteinExistence type="predicted"/>
<evidence type="ECO:0000256" key="1">
    <source>
        <dbReference type="ARBA" id="ARBA00022722"/>
    </source>
</evidence>
<organism evidence="3 4">
    <name type="scientific">Polaromonas jejuensis</name>
    <dbReference type="NCBI Taxonomy" id="457502"/>
    <lineage>
        <taxon>Bacteria</taxon>
        <taxon>Pseudomonadati</taxon>
        <taxon>Pseudomonadota</taxon>
        <taxon>Betaproteobacteria</taxon>
        <taxon>Burkholderiales</taxon>
        <taxon>Comamonadaceae</taxon>
        <taxon>Polaromonas</taxon>
    </lineage>
</organism>
<accession>A0ABW0QFC9</accession>
<evidence type="ECO:0000313" key="4">
    <source>
        <dbReference type="Proteomes" id="UP001596084"/>
    </source>
</evidence>